<dbReference type="HOGENOM" id="CLU_443269_0_0_10"/>
<dbReference type="eggNOG" id="COG3409">
    <property type="taxonomic scope" value="Bacteria"/>
</dbReference>
<evidence type="ECO:0000259" key="1">
    <source>
        <dbReference type="Pfam" id="PF01471"/>
    </source>
</evidence>
<dbReference type="Pfam" id="PF01471">
    <property type="entry name" value="PG_binding_1"/>
    <property type="match status" value="1"/>
</dbReference>
<dbReference type="InterPro" id="IPR036366">
    <property type="entry name" value="PGBDSf"/>
</dbReference>
<evidence type="ECO:0000313" key="3">
    <source>
        <dbReference type="Proteomes" id="UP000008811"/>
    </source>
</evidence>
<dbReference type="Gene3D" id="1.10.101.10">
    <property type="entry name" value="PGBD-like superfamily/PGBD"/>
    <property type="match status" value="1"/>
</dbReference>
<keyword evidence="3" id="KW-1185">Reference proteome</keyword>
<dbReference type="SUPFAM" id="SSF47090">
    <property type="entry name" value="PGBD-like"/>
    <property type="match status" value="1"/>
</dbReference>
<feature type="domain" description="Peptidoglycan binding-like" evidence="1">
    <location>
        <begin position="239"/>
        <end position="297"/>
    </location>
</feature>
<organism evidence="2 3">
    <name type="scientific">Chlorobaculum parvum (strain DSM 263 / NCIMB 8327)</name>
    <name type="common">Chlorobium vibrioforme subsp. thiosulfatophilum</name>
    <dbReference type="NCBI Taxonomy" id="517417"/>
    <lineage>
        <taxon>Bacteria</taxon>
        <taxon>Pseudomonadati</taxon>
        <taxon>Chlorobiota</taxon>
        <taxon>Chlorobiia</taxon>
        <taxon>Chlorobiales</taxon>
        <taxon>Chlorobiaceae</taxon>
        <taxon>Chlorobaculum</taxon>
    </lineage>
</organism>
<dbReference type="Proteomes" id="UP000008811">
    <property type="component" value="Chromosome"/>
</dbReference>
<dbReference type="AlphaFoldDB" id="B3QMM8"/>
<dbReference type="KEGG" id="cpc:Cpar_0764"/>
<protein>
    <submittedName>
        <fullName evidence="2">Peptidoglycan-binding domain 1 protein</fullName>
    </submittedName>
</protein>
<dbReference type="InterPro" id="IPR002477">
    <property type="entry name" value="Peptidoglycan-bd-like"/>
</dbReference>
<reference evidence="2" key="1">
    <citation type="submission" date="2008-06" db="EMBL/GenBank/DDBJ databases">
        <title>Complete sequence of Chlorobaculum parvum NCIB 8327.</title>
        <authorList>
            <consortium name="US DOE Joint Genome Institute"/>
            <person name="Lucas S."/>
            <person name="Copeland A."/>
            <person name="Lapidus A."/>
            <person name="Glavina del Rio T."/>
            <person name="Dalin E."/>
            <person name="Tice H."/>
            <person name="Bruce D."/>
            <person name="Goodwin L."/>
            <person name="Pitluck S."/>
            <person name="Schmutz J."/>
            <person name="Larimer F."/>
            <person name="Land M."/>
            <person name="Hauser L."/>
            <person name="Kyrpides N."/>
            <person name="Mikhailova N."/>
            <person name="Zhao F."/>
            <person name="Li T."/>
            <person name="Liu Z."/>
            <person name="Overmann J."/>
            <person name="Bryant D.A."/>
            <person name="Richardson P."/>
        </authorList>
    </citation>
    <scope>NUCLEOTIDE SEQUENCE [LARGE SCALE GENOMIC DNA]</scope>
    <source>
        <strain evidence="2">NCIB 8327</strain>
    </source>
</reference>
<gene>
    <name evidence="2" type="ordered locus">Cpar_0764</name>
</gene>
<dbReference type="EMBL" id="CP001099">
    <property type="protein sequence ID" value="ACF11181.1"/>
    <property type="molecule type" value="Genomic_DNA"/>
</dbReference>
<dbReference type="InterPro" id="IPR036365">
    <property type="entry name" value="PGBD-like_sf"/>
</dbReference>
<proteinExistence type="predicted"/>
<dbReference type="RefSeq" id="WP_012502014.1">
    <property type="nucleotide sequence ID" value="NC_011027.1"/>
</dbReference>
<dbReference type="STRING" id="517417.Cpar_0764"/>
<sequence length="616" mass="68702">MFILKEEDLLRLWQINQFDIPKDQWVFFGLRGCLPVDDQDHSFAREHRLEVVTPDYVHPRCTIGQWAPGKGFAVFPGSTVPHRKHVESSISKNGQGTNQLLTGCYKDYRKGVHKAGQSTGHQAFRQDHKLPVRRTADDVDYDADDRVEFGQPFDNLHAGWCMSVESDLYASAGCQVLVGFPQCEKRGNNPDTGPWKAFKENAYAIDQRSFHYVLLTGWEAQRVATSQRAMSPRLRFGSQGELVHVIQQKLSARGFYEGKIDSDFGLRTLQALLDFQTAEFGPSEDDGIVGPQTASALAIDWPDTLSGIYVVAPAAPTTTPAGFFRFEGNNAVAPDNTVFARKFRKGVYHYGKTTIRDFVRQNRTAFSDVSTSLLNIMDAVSENEGKLEAINTWDNAFLTFGTFQWTVGTGAGSGELPALLARLKQDDADVFERYFGQFGLDVTGVRAGAPENPGITPTGYCSLDGEKISSSAAKEKLRTLEWAYRFWLAGHDDVVRAAEIRQAMDRIHIFYNSPRHQINGRPVCDYVSSEYGVALLLDQHINRPGHVPKTIAEAVTKVGGSKDPATWSDDDERRVLDEYIDLRSHTSMTDSDKRAQRIANAVETGIILDKRGSFVV</sequence>
<evidence type="ECO:0000313" key="2">
    <source>
        <dbReference type="EMBL" id="ACF11181.1"/>
    </source>
</evidence>
<name>B3QMM8_CHLP8</name>
<dbReference type="OrthoDB" id="5623159at2"/>
<accession>B3QMM8</accession>